<organism evidence="1 2">
    <name type="scientific">Dentiscutata erythropus</name>
    <dbReference type="NCBI Taxonomy" id="1348616"/>
    <lineage>
        <taxon>Eukaryota</taxon>
        <taxon>Fungi</taxon>
        <taxon>Fungi incertae sedis</taxon>
        <taxon>Mucoromycota</taxon>
        <taxon>Glomeromycotina</taxon>
        <taxon>Glomeromycetes</taxon>
        <taxon>Diversisporales</taxon>
        <taxon>Gigasporaceae</taxon>
        <taxon>Dentiscutata</taxon>
    </lineage>
</organism>
<dbReference type="AlphaFoldDB" id="A0A9N9J2T4"/>
<evidence type="ECO:0000313" key="2">
    <source>
        <dbReference type="Proteomes" id="UP000789405"/>
    </source>
</evidence>
<evidence type="ECO:0000313" key="1">
    <source>
        <dbReference type="EMBL" id="CAG8761282.1"/>
    </source>
</evidence>
<sequence>MSFSSLSSLSQNCVNFVTYNFNRQDFDQLIQMYFEDETTCPFTYIKKTRFGYYKPSTDEKKNKINGIKGFLKIDKIHFEPVGSEPDSIRYCKKTFNKYSIHNRKEVEYDNVNSALWNVVLNVHWLDMMKIRGHINIRFKKIKEKNQFQEQLLKDAQEYMDDILVKKISKEEAIVKYAEKNPQWITQNPNNIAIICDA</sequence>
<accession>A0A9N9J2T4</accession>
<gene>
    <name evidence="1" type="ORF">DERYTH_LOCUS17837</name>
</gene>
<dbReference type="Proteomes" id="UP000789405">
    <property type="component" value="Unassembled WGS sequence"/>
</dbReference>
<comment type="caution">
    <text evidence="1">The sequence shown here is derived from an EMBL/GenBank/DDBJ whole genome shotgun (WGS) entry which is preliminary data.</text>
</comment>
<keyword evidence="2" id="KW-1185">Reference proteome</keyword>
<dbReference type="EMBL" id="CAJVPY010017290">
    <property type="protein sequence ID" value="CAG8761282.1"/>
    <property type="molecule type" value="Genomic_DNA"/>
</dbReference>
<name>A0A9N9J2T4_9GLOM</name>
<proteinExistence type="predicted"/>
<feature type="non-terminal residue" evidence="1">
    <location>
        <position position="1"/>
    </location>
</feature>
<reference evidence="1" key="1">
    <citation type="submission" date="2021-06" db="EMBL/GenBank/DDBJ databases">
        <authorList>
            <person name="Kallberg Y."/>
            <person name="Tangrot J."/>
            <person name="Rosling A."/>
        </authorList>
    </citation>
    <scope>NUCLEOTIDE SEQUENCE</scope>
    <source>
        <strain evidence="1">MA453B</strain>
    </source>
</reference>
<protein>
    <submittedName>
        <fullName evidence="1">3310_t:CDS:1</fullName>
    </submittedName>
</protein>